<dbReference type="InParanoid" id="E5A352"/>
<evidence type="ECO:0000259" key="1">
    <source>
        <dbReference type="PROSITE" id="PS50097"/>
    </source>
</evidence>
<dbReference type="SUPFAM" id="SSF54695">
    <property type="entry name" value="POZ domain"/>
    <property type="match status" value="1"/>
</dbReference>
<name>E5A352_LEPMJ</name>
<dbReference type="HOGENOM" id="CLU_063897_0_0_1"/>
<dbReference type="AlphaFoldDB" id="E5A352"/>
<feature type="domain" description="BTB" evidence="1">
    <location>
        <begin position="106"/>
        <end position="175"/>
    </location>
</feature>
<dbReference type="PANTHER" id="PTHR47843">
    <property type="entry name" value="BTB DOMAIN-CONTAINING PROTEIN-RELATED"/>
    <property type="match status" value="1"/>
</dbReference>
<dbReference type="PROSITE" id="PS50097">
    <property type="entry name" value="BTB"/>
    <property type="match status" value="1"/>
</dbReference>
<dbReference type="SMART" id="SM00225">
    <property type="entry name" value="BTB"/>
    <property type="match status" value="1"/>
</dbReference>
<dbReference type="Proteomes" id="UP000002668">
    <property type="component" value="Genome"/>
</dbReference>
<dbReference type="Gene3D" id="3.30.710.10">
    <property type="entry name" value="Potassium Channel Kv1.1, Chain A"/>
    <property type="match status" value="1"/>
</dbReference>
<dbReference type="VEuPathDB" id="FungiDB:LEMA_P094740.1"/>
<evidence type="ECO:0000313" key="2">
    <source>
        <dbReference type="EMBL" id="CBX98065.1"/>
    </source>
</evidence>
<organism evidence="3">
    <name type="scientific">Leptosphaeria maculans (strain JN3 / isolate v23.1.3 / race Av1-4-5-6-7-8)</name>
    <name type="common">Blackleg fungus</name>
    <name type="synonym">Phoma lingam</name>
    <dbReference type="NCBI Taxonomy" id="985895"/>
    <lineage>
        <taxon>Eukaryota</taxon>
        <taxon>Fungi</taxon>
        <taxon>Dikarya</taxon>
        <taxon>Ascomycota</taxon>
        <taxon>Pezizomycotina</taxon>
        <taxon>Dothideomycetes</taxon>
        <taxon>Pleosporomycetidae</taxon>
        <taxon>Pleosporales</taxon>
        <taxon>Pleosporineae</taxon>
        <taxon>Leptosphaeriaceae</taxon>
        <taxon>Plenodomus</taxon>
        <taxon>Plenodomus lingam/Leptosphaeria maculans species complex</taxon>
    </lineage>
</organism>
<accession>E5A352</accession>
<sequence length="401" mass="45208">MDFYLACFITGAGSHYVAHNFRFATIPFSRHLSIDLVLNSRRSQCWVLIFFGVLCVQGGEMTLTVFPRNVPSTDKARIPTPNLPPPYTWTGTRPGELRANPSDFTRTSTLLIGPKATPFHIHTSLLTSQSSYFRAALTGPFLESSSNTITLQDIDVSHFQLLVSWLYTSVLPAPFKDGRPAYYTLLHVYTLADRLGLEAARNTVVDVISELADRTNSVLTPSDTRILYEQIRDSAPLRTLVLDLFAFKKTDRLLEGHSDWWHAAFLRDLTVQLKRPCAQAMQRHRLRMWCPESWHVSRSCDHCRAVLPPRYGAVACEDCCLAFCTRCVEAGVAMAGWEDGRGKWEVVENEEADTSGGASGEGGEVKRMRKWEACKPWRGARCALYHEHEETERCGDVFLGR</sequence>
<evidence type="ECO:0000313" key="3">
    <source>
        <dbReference type="Proteomes" id="UP000002668"/>
    </source>
</evidence>
<dbReference type="CDD" id="cd18186">
    <property type="entry name" value="BTB_POZ_ZBTB_KLHL-like"/>
    <property type="match status" value="1"/>
</dbReference>
<keyword evidence="3" id="KW-1185">Reference proteome</keyword>
<gene>
    <name evidence="2" type="ORF">LEMA_P094740.1</name>
</gene>
<protein>
    <recommendedName>
        <fullName evidence="1">BTB domain-containing protein</fullName>
    </recommendedName>
</protein>
<dbReference type="EMBL" id="FP929133">
    <property type="protein sequence ID" value="CBX98065.1"/>
    <property type="molecule type" value="Genomic_DNA"/>
</dbReference>
<dbReference type="STRING" id="985895.E5A352"/>
<dbReference type="InterPro" id="IPR011333">
    <property type="entry name" value="SKP1/BTB/POZ_sf"/>
</dbReference>
<dbReference type="OrthoDB" id="194443at2759"/>
<dbReference type="Pfam" id="PF00651">
    <property type="entry name" value="BTB"/>
    <property type="match status" value="1"/>
</dbReference>
<dbReference type="PANTHER" id="PTHR47843:SF2">
    <property type="entry name" value="BTB DOMAIN-CONTAINING PROTEIN"/>
    <property type="match status" value="1"/>
</dbReference>
<reference evidence="3" key="1">
    <citation type="journal article" date="2011" name="Nat. Commun.">
        <title>Effector diversification within compartments of the Leptosphaeria maculans genome affected by Repeat-Induced Point mutations.</title>
        <authorList>
            <person name="Rouxel T."/>
            <person name="Grandaubert J."/>
            <person name="Hane J.K."/>
            <person name="Hoede C."/>
            <person name="van de Wouw A.P."/>
            <person name="Couloux A."/>
            <person name="Dominguez V."/>
            <person name="Anthouard V."/>
            <person name="Bally P."/>
            <person name="Bourras S."/>
            <person name="Cozijnsen A.J."/>
            <person name="Ciuffetti L.M."/>
            <person name="Degrave A."/>
            <person name="Dilmaghani A."/>
            <person name="Duret L."/>
            <person name="Fudal I."/>
            <person name="Goodwin S.B."/>
            <person name="Gout L."/>
            <person name="Glaser N."/>
            <person name="Linglin J."/>
            <person name="Kema G.H.J."/>
            <person name="Lapalu N."/>
            <person name="Lawrence C.B."/>
            <person name="May K."/>
            <person name="Meyer M."/>
            <person name="Ollivier B."/>
            <person name="Poulain J."/>
            <person name="Schoch C.L."/>
            <person name="Simon A."/>
            <person name="Spatafora J.W."/>
            <person name="Stachowiak A."/>
            <person name="Turgeon B.G."/>
            <person name="Tyler B.M."/>
            <person name="Vincent D."/>
            <person name="Weissenbach J."/>
            <person name="Amselem J."/>
            <person name="Quesneville H."/>
            <person name="Oliver R.P."/>
            <person name="Wincker P."/>
            <person name="Balesdent M.-H."/>
            <person name="Howlett B.J."/>
        </authorList>
    </citation>
    <scope>NUCLEOTIDE SEQUENCE [LARGE SCALE GENOMIC DNA]</scope>
    <source>
        <strain evidence="3">JN3 / isolate v23.1.3 / race Av1-4-5-6-7-8</strain>
    </source>
</reference>
<dbReference type="GeneID" id="13286604"/>
<proteinExistence type="predicted"/>
<dbReference type="eggNOG" id="ENOG502STH4">
    <property type="taxonomic scope" value="Eukaryota"/>
</dbReference>
<dbReference type="InterPro" id="IPR000210">
    <property type="entry name" value="BTB/POZ_dom"/>
</dbReference>
<dbReference type="OMA" id="RCALYHE"/>